<accession>A0AAW9QTV1</accession>
<dbReference type="InterPro" id="IPR033954">
    <property type="entry name" value="DiS-bond_Isoase_DsbC/G"/>
</dbReference>
<evidence type="ECO:0000256" key="7">
    <source>
        <dbReference type="RuleBase" id="RU364038"/>
    </source>
</evidence>
<dbReference type="SUPFAM" id="SSF54423">
    <property type="entry name" value="DsbC/DsbG N-terminal domain-like"/>
    <property type="match status" value="1"/>
</dbReference>
<keyword evidence="4 7" id="KW-0574">Periplasm</keyword>
<dbReference type="Gene3D" id="3.10.450.70">
    <property type="entry name" value="Disulphide bond isomerase, DsbC/G, N-terminal"/>
    <property type="match status" value="1"/>
</dbReference>
<evidence type="ECO:0000256" key="6">
    <source>
        <dbReference type="ARBA" id="ARBA00023284"/>
    </source>
</evidence>
<feature type="signal peptide" evidence="7">
    <location>
        <begin position="1"/>
        <end position="19"/>
    </location>
</feature>
<comment type="function">
    <text evidence="7">Required for disulfide bond formation in some periplasmic proteins. Acts by transferring its disulfide bond to other proteins and is reduced in the process.</text>
</comment>
<keyword evidence="5" id="KW-1015">Disulfide bond</keyword>
<evidence type="ECO:0000256" key="4">
    <source>
        <dbReference type="ARBA" id="ARBA00022764"/>
    </source>
</evidence>
<evidence type="ECO:0000256" key="1">
    <source>
        <dbReference type="ARBA" id="ARBA00004418"/>
    </source>
</evidence>
<dbReference type="Pfam" id="PF13098">
    <property type="entry name" value="Thioredoxin_2"/>
    <property type="match status" value="1"/>
</dbReference>
<evidence type="ECO:0000259" key="9">
    <source>
        <dbReference type="Pfam" id="PF13098"/>
    </source>
</evidence>
<evidence type="ECO:0000313" key="11">
    <source>
        <dbReference type="Proteomes" id="UP001364472"/>
    </source>
</evidence>
<dbReference type="Proteomes" id="UP001364472">
    <property type="component" value="Unassembled WGS sequence"/>
</dbReference>
<evidence type="ECO:0000256" key="5">
    <source>
        <dbReference type="ARBA" id="ARBA00023157"/>
    </source>
</evidence>
<dbReference type="GO" id="GO:0042597">
    <property type="term" value="C:periplasmic space"/>
    <property type="evidence" value="ECO:0007669"/>
    <property type="project" value="UniProtKB-SubCell"/>
</dbReference>
<feature type="domain" description="Thioredoxin-like fold" evidence="9">
    <location>
        <begin position="107"/>
        <end position="230"/>
    </location>
</feature>
<dbReference type="SUPFAM" id="SSF52833">
    <property type="entry name" value="Thioredoxin-like"/>
    <property type="match status" value="1"/>
</dbReference>
<comment type="similarity">
    <text evidence="2 7">Belongs to the thioredoxin family. DsbC subfamily.</text>
</comment>
<dbReference type="Gene3D" id="3.40.30.10">
    <property type="entry name" value="Glutaredoxin"/>
    <property type="match status" value="1"/>
</dbReference>
<dbReference type="CDD" id="cd03020">
    <property type="entry name" value="DsbA_DsbC_DsbG"/>
    <property type="match status" value="1"/>
</dbReference>
<dbReference type="EMBL" id="JBBDHC010000001">
    <property type="protein sequence ID" value="MEJ1248108.1"/>
    <property type="molecule type" value="Genomic_DNA"/>
</dbReference>
<organism evidence="10 11">
    <name type="scientific">Denitratimonas tolerans</name>
    <dbReference type="NCBI Taxonomy" id="1338420"/>
    <lineage>
        <taxon>Bacteria</taxon>
        <taxon>Pseudomonadati</taxon>
        <taxon>Pseudomonadota</taxon>
        <taxon>Gammaproteobacteria</taxon>
        <taxon>Lysobacterales</taxon>
        <taxon>Lysobacteraceae</taxon>
        <taxon>Denitratimonas</taxon>
    </lineage>
</organism>
<feature type="chain" id="PRO_5043091331" description="Thiol:disulfide interchange protein" evidence="7">
    <location>
        <begin position="20"/>
        <end position="237"/>
    </location>
</feature>
<evidence type="ECO:0000259" key="8">
    <source>
        <dbReference type="Pfam" id="PF10411"/>
    </source>
</evidence>
<dbReference type="InterPro" id="IPR012336">
    <property type="entry name" value="Thioredoxin-like_fold"/>
</dbReference>
<dbReference type="RefSeq" id="WP_337333828.1">
    <property type="nucleotide sequence ID" value="NZ_JBBDHC010000001.1"/>
</dbReference>
<dbReference type="Pfam" id="PF10411">
    <property type="entry name" value="DsbC_N"/>
    <property type="match status" value="1"/>
</dbReference>
<sequence>MNRFLIAAALGAAAFSASADDSAVEAAIKSLVPGAKIDSIAESQVPNFYQVVLQGQVIYISADGRFLFQGSVFDIPNKIDLTENTKAGLRKGALAAAGPERRIIFPAKNEKYAVTVFTDIDCGYCRRMHGEMAEYNKRGISVEYLFFPRSGVGGESYDKAVSVWCATDRNKAMDNAKAGGKLESKTCDNPVAADYELGQSVGVNGTPAVYTRDGTQLGGYLPPEQLLQRLDALAGAR</sequence>
<dbReference type="InterPro" id="IPR018950">
    <property type="entry name" value="DiS-bond_isomerase_DsbC/G_N"/>
</dbReference>
<feature type="domain" description="Disulphide bond isomerase DsbC/G N-terminal" evidence="8">
    <location>
        <begin position="16"/>
        <end position="83"/>
    </location>
</feature>
<protein>
    <recommendedName>
        <fullName evidence="7">Thiol:disulfide interchange protein</fullName>
    </recommendedName>
</protein>
<evidence type="ECO:0000256" key="3">
    <source>
        <dbReference type="ARBA" id="ARBA00022729"/>
    </source>
</evidence>
<name>A0AAW9QTV1_9GAMM</name>
<dbReference type="InterPro" id="IPR051470">
    <property type="entry name" value="Thiol:disulfide_interchange"/>
</dbReference>
<dbReference type="InterPro" id="IPR009094">
    <property type="entry name" value="DiS-bond_isomerase_DsbC/G_N_sf"/>
</dbReference>
<reference evidence="10 11" key="1">
    <citation type="journal article" date="2016" name="Antonie Van Leeuwenhoek">
        <title>Denitratimonas tolerans gen. nov., sp. nov., a denitrifying bacterium isolated from a bioreactor for tannery wastewater treatment.</title>
        <authorList>
            <person name="Han S.I."/>
            <person name="Kim J.O."/>
            <person name="Lee Y.R."/>
            <person name="Ekpeghere K.I."/>
            <person name="Koh S.C."/>
            <person name="Whang K.S."/>
        </authorList>
    </citation>
    <scope>NUCLEOTIDE SEQUENCE [LARGE SCALE GENOMIC DNA]</scope>
    <source>
        <strain evidence="10 11">KACC 17565</strain>
    </source>
</reference>
<comment type="caution">
    <text evidence="10">The sequence shown here is derived from an EMBL/GenBank/DDBJ whole genome shotgun (WGS) entry which is preliminary data.</text>
</comment>
<gene>
    <name evidence="10" type="ORF">WB794_00220</name>
</gene>
<keyword evidence="11" id="KW-1185">Reference proteome</keyword>
<comment type="subcellular location">
    <subcellularLocation>
        <location evidence="1 7">Periplasm</location>
    </subcellularLocation>
</comment>
<proteinExistence type="inferred from homology"/>
<evidence type="ECO:0000313" key="10">
    <source>
        <dbReference type="EMBL" id="MEJ1248108.1"/>
    </source>
</evidence>
<dbReference type="InterPro" id="IPR036249">
    <property type="entry name" value="Thioredoxin-like_sf"/>
</dbReference>
<dbReference type="PANTHER" id="PTHR35272">
    <property type="entry name" value="THIOL:DISULFIDE INTERCHANGE PROTEIN DSBC-RELATED"/>
    <property type="match status" value="1"/>
</dbReference>
<keyword evidence="6 7" id="KW-0676">Redox-active center</keyword>
<evidence type="ECO:0000256" key="2">
    <source>
        <dbReference type="ARBA" id="ARBA00009813"/>
    </source>
</evidence>
<keyword evidence="3 7" id="KW-0732">Signal</keyword>
<dbReference type="PANTHER" id="PTHR35272:SF3">
    <property type="entry name" value="THIOL:DISULFIDE INTERCHANGE PROTEIN DSBC"/>
    <property type="match status" value="1"/>
</dbReference>
<dbReference type="AlphaFoldDB" id="A0AAW9QTV1"/>